<proteinExistence type="predicted"/>
<comment type="caution">
    <text evidence="2">The sequence shown here is derived from an EMBL/GenBank/DDBJ whole genome shotgun (WGS) entry which is preliminary data.</text>
</comment>
<sequence length="63" mass="7165">MRGRDGDCETRLSASRSETGSGGGTQREISRSMKRGADLPRSRERRRGDIKWPLVKNQRNKGY</sequence>
<dbReference type="Proteomes" id="UP001430953">
    <property type="component" value="Unassembled WGS sequence"/>
</dbReference>
<feature type="compositionally biased region" description="Basic and acidic residues" evidence="1">
    <location>
        <begin position="28"/>
        <end position="50"/>
    </location>
</feature>
<reference evidence="2 3" key="1">
    <citation type="submission" date="2023-03" db="EMBL/GenBank/DDBJ databases">
        <title>High recombination rates correlate with genetic variation in Cardiocondyla obscurior ants.</title>
        <authorList>
            <person name="Errbii M."/>
        </authorList>
    </citation>
    <scope>NUCLEOTIDE SEQUENCE [LARGE SCALE GENOMIC DNA]</scope>
    <source>
        <strain evidence="2">Alpha-2009</strain>
        <tissue evidence="2">Whole body</tissue>
    </source>
</reference>
<evidence type="ECO:0000313" key="2">
    <source>
        <dbReference type="EMBL" id="KAL0107967.1"/>
    </source>
</evidence>
<evidence type="ECO:0000313" key="3">
    <source>
        <dbReference type="Proteomes" id="UP001430953"/>
    </source>
</evidence>
<organism evidence="2 3">
    <name type="scientific">Cardiocondyla obscurior</name>
    <dbReference type="NCBI Taxonomy" id="286306"/>
    <lineage>
        <taxon>Eukaryota</taxon>
        <taxon>Metazoa</taxon>
        <taxon>Ecdysozoa</taxon>
        <taxon>Arthropoda</taxon>
        <taxon>Hexapoda</taxon>
        <taxon>Insecta</taxon>
        <taxon>Pterygota</taxon>
        <taxon>Neoptera</taxon>
        <taxon>Endopterygota</taxon>
        <taxon>Hymenoptera</taxon>
        <taxon>Apocrita</taxon>
        <taxon>Aculeata</taxon>
        <taxon>Formicoidea</taxon>
        <taxon>Formicidae</taxon>
        <taxon>Myrmicinae</taxon>
        <taxon>Cardiocondyla</taxon>
    </lineage>
</organism>
<keyword evidence="3" id="KW-1185">Reference proteome</keyword>
<gene>
    <name evidence="2" type="ORF">PUN28_014907</name>
</gene>
<protein>
    <submittedName>
        <fullName evidence="2">Uncharacterized protein</fullName>
    </submittedName>
</protein>
<name>A0AAW2F231_9HYME</name>
<feature type="compositionally biased region" description="Basic and acidic residues" evidence="1">
    <location>
        <begin position="1"/>
        <end position="10"/>
    </location>
</feature>
<dbReference type="EMBL" id="JADYXP020000016">
    <property type="protein sequence ID" value="KAL0107967.1"/>
    <property type="molecule type" value="Genomic_DNA"/>
</dbReference>
<accession>A0AAW2F231</accession>
<feature type="region of interest" description="Disordered" evidence="1">
    <location>
        <begin position="1"/>
        <end position="63"/>
    </location>
</feature>
<evidence type="ECO:0000256" key="1">
    <source>
        <dbReference type="SAM" id="MobiDB-lite"/>
    </source>
</evidence>
<dbReference type="AlphaFoldDB" id="A0AAW2F231"/>